<dbReference type="Proteomes" id="UP000244060">
    <property type="component" value="Unassembled WGS sequence"/>
</dbReference>
<organism evidence="1 2">
    <name type="scientific">Cereibacter azotoformans</name>
    <dbReference type="NCBI Taxonomy" id="43057"/>
    <lineage>
        <taxon>Bacteria</taxon>
        <taxon>Pseudomonadati</taxon>
        <taxon>Pseudomonadota</taxon>
        <taxon>Alphaproteobacteria</taxon>
        <taxon>Rhodobacterales</taxon>
        <taxon>Paracoccaceae</taxon>
        <taxon>Cereibacter</taxon>
    </lineage>
</organism>
<keyword evidence="2" id="KW-1185">Reference proteome</keyword>
<proteinExistence type="predicted"/>
<comment type="caution">
    <text evidence="1">The sequence shown here is derived from an EMBL/GenBank/DDBJ whole genome shotgun (WGS) entry which is preliminary data.</text>
</comment>
<evidence type="ECO:0000313" key="1">
    <source>
        <dbReference type="EMBL" id="PTR07788.1"/>
    </source>
</evidence>
<accession>A0A2T5JLJ6</accession>
<evidence type="ECO:0000313" key="2">
    <source>
        <dbReference type="Proteomes" id="UP000244060"/>
    </source>
</evidence>
<name>A0A2T5JLJ6_9RHOB</name>
<dbReference type="AlphaFoldDB" id="A0A2T5JLJ6"/>
<dbReference type="EMBL" id="QAOT01000038">
    <property type="protein sequence ID" value="PTR07788.1"/>
    <property type="molecule type" value="Genomic_DNA"/>
</dbReference>
<dbReference type="OrthoDB" id="3522542at2"/>
<dbReference type="RefSeq" id="WP_146172351.1">
    <property type="nucleotide sequence ID" value="NZ_CP090021.1"/>
</dbReference>
<gene>
    <name evidence="1" type="ORF">C8J28_13823</name>
</gene>
<reference evidence="1 2" key="1">
    <citation type="submission" date="2018-04" db="EMBL/GenBank/DDBJ databases">
        <title>Genomic Encyclopedia of Type Strains, Phase III (KMG-III): the genomes of soil and plant-associated and newly described type strains.</title>
        <authorList>
            <person name="Whitman W."/>
        </authorList>
    </citation>
    <scope>NUCLEOTIDE SEQUENCE [LARGE SCALE GENOMIC DNA]</scope>
    <source>
        <strain evidence="1 2">KA25</strain>
    </source>
</reference>
<protein>
    <submittedName>
        <fullName evidence="1">Uncharacterized protein</fullName>
    </submittedName>
</protein>
<sequence length="62" mass="6985">MTEKVEVTMNEPVAVTAYNMARDIWLTSKDHSPRLDDQAEFLMLVANCSQALKGIKAYLPKT</sequence>